<accession>A0ABD5QPL5</accession>
<evidence type="ECO:0000256" key="7">
    <source>
        <dbReference type="SAM" id="MobiDB-lite"/>
    </source>
</evidence>
<evidence type="ECO:0000256" key="3">
    <source>
        <dbReference type="ARBA" id="ARBA00022723"/>
    </source>
</evidence>
<feature type="region of interest" description="Disordered" evidence="7">
    <location>
        <begin position="108"/>
        <end position="133"/>
    </location>
</feature>
<feature type="binding site" evidence="6">
    <location>
        <position position="329"/>
    </location>
    <ligand>
        <name>Zn(2+)</name>
        <dbReference type="ChEBI" id="CHEBI:29105"/>
    </ligand>
</feature>
<keyword evidence="3 6" id="KW-0479">Metal-binding</keyword>
<keyword evidence="5 6" id="KW-0472">Membrane</keyword>
<keyword evidence="9" id="KW-1185">Reference proteome</keyword>
<dbReference type="PANTHER" id="PTHR38344">
    <property type="entry name" value="UPF0753 PROTEIN AQ_863"/>
    <property type="match status" value="1"/>
</dbReference>
<evidence type="ECO:0000256" key="2">
    <source>
        <dbReference type="ARBA" id="ARBA00022475"/>
    </source>
</evidence>
<comment type="subcellular location">
    <subcellularLocation>
        <location evidence="6">Cell membrane</location>
        <topology evidence="6">Peripheral membrane protein</topology>
    </subcellularLocation>
</comment>
<protein>
    <recommendedName>
        <fullName evidence="6">Probable inorganic carbon transporter subunit DabA</fullName>
    </recommendedName>
</protein>
<evidence type="ECO:0000256" key="5">
    <source>
        <dbReference type="ARBA" id="ARBA00023136"/>
    </source>
</evidence>
<keyword evidence="1 6" id="KW-0813">Transport</keyword>
<dbReference type="Pfam" id="PF10070">
    <property type="entry name" value="DabA"/>
    <property type="match status" value="1"/>
</dbReference>
<feature type="binding site" evidence="6">
    <location>
        <position position="510"/>
    </location>
    <ligand>
        <name>Zn(2+)</name>
        <dbReference type="ChEBI" id="CHEBI:29105"/>
    </ligand>
</feature>
<sequence length="839" mass="90186">MSTERTVEKSTVEKSTVEERIDRAATTVGSLWPIHSFVTANPLAGFEDLPFDEAVGQAADLLGGRGYPSPETFRAALDRGQIDPRILDSELTERGYEADPGTLLERMEAEAESTSATGEPGFRAADPEGTDPDVRRADRVLTKWLSAFLDEGQARWSMPNREAGFYRAVRSVAAHDRRIPDEGVVADLPESPIDAIEAVLEPYPESQWVPVFEEQFAALSGWTGFINRRADDDGAWQSAFPIALEGYLAVRLALLDGFGVDLEPSTGRDGGTVGPADGIADAFLSAWEASYRGDLVEAVAAESEALDDAASADRGSADRPDAQLVFCIDTRSEVVRRHVEATGDYETHGYAGFFGIPMEYRGYGSEVSNDACPPILDPKHHVTEAPADGDTRASRDRWSSLREAAGEAVETLKTNPATAFGFVENAGSGYGLALAARTLVPGRVRDLLVGADDAVPDDHEFCDQTVDHRGDRAGDLPVGLTREEKVEYAATAFELMGWETFGRLVVFAGHAGETANNPYDSSLDCGACAGNPGGPNARLLAAVCNDESVRADLRDRGFDVPEDTVFLAGQHNTTTDEIELYDGHVPESHDDDLDRLRADLDAAREHAAAERVGSTDGDDTASVDGADGGASVRETERRAADWAETRPEWGLAGNAGFVIGPRGLTSDLDLDGRAFLHSYDWSTDPDGDALEAILTGPMVVTQWINAQYYFSTVDNAAYGSGSKVTQNPVGNVGVYQGNGGDLMTGLPLQSVMAADDEPYHQPLRLSTVVHAPVDRVTEVLADHGKLTGLLDNDWLSLTVVDPTREHRAFHYEDGLEWSSASEAPDARRAVPNAPAVADD</sequence>
<reference evidence="8 9" key="1">
    <citation type="journal article" date="2019" name="Int. J. Syst. Evol. Microbiol.">
        <title>The Global Catalogue of Microorganisms (GCM) 10K type strain sequencing project: providing services to taxonomists for standard genome sequencing and annotation.</title>
        <authorList>
            <consortium name="The Broad Institute Genomics Platform"/>
            <consortium name="The Broad Institute Genome Sequencing Center for Infectious Disease"/>
            <person name="Wu L."/>
            <person name="Ma J."/>
        </authorList>
    </citation>
    <scope>NUCLEOTIDE SEQUENCE [LARGE SCALE GENOMIC DNA]</scope>
    <source>
        <strain evidence="8 9">CGMCC 1.16026</strain>
    </source>
</reference>
<organism evidence="8 9">
    <name type="scientific">Halorubrum glutamatedens</name>
    <dbReference type="NCBI Taxonomy" id="2707018"/>
    <lineage>
        <taxon>Archaea</taxon>
        <taxon>Methanobacteriati</taxon>
        <taxon>Methanobacteriota</taxon>
        <taxon>Stenosarchaea group</taxon>
        <taxon>Halobacteria</taxon>
        <taxon>Halobacteriales</taxon>
        <taxon>Haloferacaceae</taxon>
        <taxon>Halorubrum</taxon>
    </lineage>
</organism>
<feature type="region of interest" description="Disordered" evidence="7">
    <location>
        <begin position="605"/>
        <end position="634"/>
    </location>
</feature>
<dbReference type="InterPro" id="IPR018752">
    <property type="entry name" value="DabA"/>
</dbReference>
<evidence type="ECO:0000313" key="9">
    <source>
        <dbReference type="Proteomes" id="UP001596145"/>
    </source>
</evidence>
<comment type="cofactor">
    <cofactor evidence="6">
        <name>Zn(2+)</name>
        <dbReference type="ChEBI" id="CHEBI:29105"/>
    </cofactor>
</comment>
<dbReference type="Proteomes" id="UP001596145">
    <property type="component" value="Unassembled WGS sequence"/>
</dbReference>
<comment type="caution">
    <text evidence="8">The sequence shown here is derived from an EMBL/GenBank/DDBJ whole genome shotgun (WGS) entry which is preliminary data.</text>
</comment>
<dbReference type="EMBL" id="JBHSKV010000007">
    <property type="protein sequence ID" value="MFC5134107.1"/>
    <property type="molecule type" value="Genomic_DNA"/>
</dbReference>
<dbReference type="GO" id="GO:0005886">
    <property type="term" value="C:plasma membrane"/>
    <property type="evidence" value="ECO:0007669"/>
    <property type="project" value="UniProtKB-SubCell"/>
</dbReference>
<feature type="binding site" evidence="6">
    <location>
        <position position="327"/>
    </location>
    <ligand>
        <name>Zn(2+)</name>
        <dbReference type="ChEBI" id="CHEBI:29105"/>
    </ligand>
</feature>
<dbReference type="AlphaFoldDB" id="A0ABD5QPL5"/>
<feature type="binding site" evidence="6">
    <location>
        <position position="525"/>
    </location>
    <ligand>
        <name>Zn(2+)</name>
        <dbReference type="ChEBI" id="CHEBI:29105"/>
    </ligand>
</feature>
<comment type="similarity">
    <text evidence="6">Belongs to the inorganic carbon transporter (TC 9.A.2) DabA family.</text>
</comment>
<evidence type="ECO:0000313" key="8">
    <source>
        <dbReference type="EMBL" id="MFC5134107.1"/>
    </source>
</evidence>
<comment type="function">
    <text evidence="6">Part of an energy-coupled inorganic carbon pump.</text>
</comment>
<comment type="subunit">
    <text evidence="6">Forms a complex with DabB.</text>
</comment>
<evidence type="ECO:0000256" key="1">
    <source>
        <dbReference type="ARBA" id="ARBA00022448"/>
    </source>
</evidence>
<dbReference type="PANTHER" id="PTHR38344:SF1">
    <property type="entry name" value="INORGANIC CARBON TRANSPORTER SUBUNIT DABA-RELATED"/>
    <property type="match status" value="1"/>
</dbReference>
<dbReference type="HAMAP" id="MF_01871">
    <property type="entry name" value="DabA"/>
    <property type="match status" value="1"/>
</dbReference>
<gene>
    <name evidence="6" type="primary">dabA</name>
    <name evidence="8" type="ORF">ACFPJA_05140</name>
</gene>
<evidence type="ECO:0000256" key="4">
    <source>
        <dbReference type="ARBA" id="ARBA00022833"/>
    </source>
</evidence>
<name>A0ABD5QPL5_9EURY</name>
<evidence type="ECO:0000256" key="6">
    <source>
        <dbReference type="HAMAP-Rule" id="MF_01871"/>
    </source>
</evidence>
<feature type="compositionally biased region" description="Low complexity" evidence="7">
    <location>
        <begin position="829"/>
        <end position="839"/>
    </location>
</feature>
<keyword evidence="2 6" id="KW-1003">Cell membrane</keyword>
<keyword evidence="4 6" id="KW-0862">Zinc</keyword>
<feature type="region of interest" description="Disordered" evidence="7">
    <location>
        <begin position="820"/>
        <end position="839"/>
    </location>
</feature>
<proteinExistence type="inferred from homology"/>
<dbReference type="GO" id="GO:0008270">
    <property type="term" value="F:zinc ion binding"/>
    <property type="evidence" value="ECO:0007669"/>
    <property type="project" value="UniProtKB-UniRule"/>
</dbReference>
<dbReference type="RefSeq" id="WP_122104387.1">
    <property type="nucleotide sequence ID" value="NZ_JBHSKV010000007.1"/>
</dbReference>